<keyword evidence="5" id="KW-1185">Reference proteome</keyword>
<dbReference type="Proteomes" id="UP000013781">
    <property type="component" value="Unassembled WGS sequence"/>
</dbReference>
<dbReference type="AlphaFoldDB" id="R2RCL7"/>
<comment type="caution">
    <text evidence="2">The sequence shown here is derived from an EMBL/GenBank/DDBJ whole genome shotgun (WGS) entry which is preliminary data.</text>
</comment>
<dbReference type="Pfam" id="PF05043">
    <property type="entry name" value="Mga"/>
    <property type="match status" value="1"/>
</dbReference>
<name>R2RCL7_9ENTE</name>
<reference evidence="3 5" key="2">
    <citation type="submission" date="2013-03" db="EMBL/GenBank/DDBJ databases">
        <title>The Genome Sequence of Enterococcus moraviensis BAA-383 (PacBio/Illumina hybrid assembly).</title>
        <authorList>
            <consortium name="The Broad Institute Genomics Platform"/>
            <consortium name="The Broad Institute Genome Sequencing Center for Infectious Disease"/>
            <person name="Earl A."/>
            <person name="Russ C."/>
            <person name="Gilmore M."/>
            <person name="Surin D."/>
            <person name="Walker B."/>
            <person name="Young S."/>
            <person name="Zeng Q."/>
            <person name="Gargeya S."/>
            <person name="Fitzgerald M."/>
            <person name="Haas B."/>
            <person name="Abouelleil A."/>
            <person name="Allen A.W."/>
            <person name="Alvarado L."/>
            <person name="Arachchi H.M."/>
            <person name="Berlin A.M."/>
            <person name="Chapman S.B."/>
            <person name="Gainer-Dewar J."/>
            <person name="Goldberg J."/>
            <person name="Griggs A."/>
            <person name="Gujja S."/>
            <person name="Hansen M."/>
            <person name="Howarth C."/>
            <person name="Imamovic A."/>
            <person name="Ireland A."/>
            <person name="Larimer J."/>
            <person name="McCowan C."/>
            <person name="Murphy C."/>
            <person name="Pearson M."/>
            <person name="Poon T.W."/>
            <person name="Priest M."/>
            <person name="Roberts A."/>
            <person name="Saif S."/>
            <person name="Shea T."/>
            <person name="Sisk P."/>
            <person name="Sykes S."/>
            <person name="Wortman J."/>
            <person name="Nusbaum C."/>
            <person name="Birren B."/>
        </authorList>
    </citation>
    <scope>NUCLEOTIDE SEQUENCE [LARGE SCALE GENOMIC DNA]</scope>
    <source>
        <strain evidence="3 5">ATCC BAA-383</strain>
    </source>
</reference>
<sequence length="527" mass="63311">MRAFLDETYDRQLKILSYIDNKKKVVTIKQISDDTNLSEKTVLQIIRRFEQDRDFQEPQFQIIHSNKSIRGIYAENLDLMRISSGYVKKSVLYKMIRNIFLYEKVDVKKFCELEYISPPTFSRYRQRLVTILKQFGLRLSRENQIHGDEMKIRNFFYQFFSQSSSEWEFSLQEYREIETYIYKQINTWQANNKIKQRKICLLVYISNVRSSQRHYCENNIMTQLTKQLNMDYHSDYKYLSGLFGYFLSKKNRTLEQVWSELAFIQLFLYIEDLSDETIDYDNYEAYFSEQNFSFIKQSNLLTETIITTFFSEIDTTDKKLFLQIRQEIDKMHLVLSEFYIDSRIFYYVYDPVNFYYRDSFEGKIFEQVKQIVAELIEEPKYQYLWSQLKRNTNEEAFVNYLYLIVYALLSKLQQYTYKTVKVMIQNSKLFIEGIISNKLRLIFGDRIQLVDGFRNNPDILITDVYLPDTPKQTKELFVSSFSDLVDFNSAVDGIKKEIINQYDQRVVKKNSINVHLEVASLNSCAYE</sequence>
<evidence type="ECO:0000259" key="1">
    <source>
        <dbReference type="Pfam" id="PF05043"/>
    </source>
</evidence>
<dbReference type="RefSeq" id="WP_010763538.1">
    <property type="nucleotide sequence ID" value="NZ_ASWB01000004.1"/>
</dbReference>
<dbReference type="InterPro" id="IPR007737">
    <property type="entry name" value="Mga_HTH"/>
</dbReference>
<dbReference type="EMBL" id="ASWB01000004">
    <property type="protein sequence ID" value="EOT65107.1"/>
    <property type="molecule type" value="Genomic_DNA"/>
</dbReference>
<evidence type="ECO:0000313" key="3">
    <source>
        <dbReference type="EMBL" id="EOT65107.1"/>
    </source>
</evidence>
<accession>R2RCL7</accession>
<evidence type="ECO:0000313" key="4">
    <source>
        <dbReference type="Proteomes" id="UP000013781"/>
    </source>
</evidence>
<evidence type="ECO:0000313" key="2">
    <source>
        <dbReference type="EMBL" id="EOI06770.1"/>
    </source>
</evidence>
<dbReference type="eggNOG" id="COG3711">
    <property type="taxonomic scope" value="Bacteria"/>
</dbReference>
<dbReference type="OrthoDB" id="2192224at2"/>
<dbReference type="Gene3D" id="1.10.10.10">
    <property type="entry name" value="Winged helix-like DNA-binding domain superfamily/Winged helix DNA-binding domain"/>
    <property type="match status" value="1"/>
</dbReference>
<reference evidence="2 4" key="1">
    <citation type="submission" date="2013-02" db="EMBL/GenBank/DDBJ databases">
        <title>The Genome Sequence of Enterococcus moraviensis BAA-383.</title>
        <authorList>
            <consortium name="The Broad Institute Genome Sequencing Platform"/>
            <consortium name="The Broad Institute Genome Sequencing Center for Infectious Disease"/>
            <person name="Earl A.M."/>
            <person name="Gilmore M.S."/>
            <person name="Lebreton F."/>
            <person name="Walker B."/>
            <person name="Young S.K."/>
            <person name="Zeng Q."/>
            <person name="Gargeya S."/>
            <person name="Fitzgerald M."/>
            <person name="Haas B."/>
            <person name="Abouelleil A."/>
            <person name="Alvarado L."/>
            <person name="Arachchi H.M."/>
            <person name="Berlin A.M."/>
            <person name="Chapman S.B."/>
            <person name="Dewar J."/>
            <person name="Goldberg J."/>
            <person name="Griggs A."/>
            <person name="Gujja S."/>
            <person name="Hansen M."/>
            <person name="Howarth C."/>
            <person name="Imamovic A."/>
            <person name="Larimer J."/>
            <person name="McCowan C."/>
            <person name="Murphy C."/>
            <person name="Neiman D."/>
            <person name="Pearson M."/>
            <person name="Priest M."/>
            <person name="Roberts A."/>
            <person name="Saif S."/>
            <person name="Shea T."/>
            <person name="Sisk P."/>
            <person name="Sykes S."/>
            <person name="Wortman J."/>
            <person name="Nusbaum C."/>
            <person name="Birren B."/>
        </authorList>
    </citation>
    <scope>NUCLEOTIDE SEQUENCE [LARGE SCALE GENOMIC DNA]</scope>
    <source>
        <strain evidence="2 4">ATCC BAA-383</strain>
    </source>
</reference>
<dbReference type="EMBL" id="AJAS01000002">
    <property type="protein sequence ID" value="EOI06770.1"/>
    <property type="molecule type" value="Genomic_DNA"/>
</dbReference>
<protein>
    <recommendedName>
        <fullName evidence="1">Mga helix-turn-helix domain-containing protein</fullName>
    </recommendedName>
</protein>
<evidence type="ECO:0000313" key="5">
    <source>
        <dbReference type="Proteomes" id="UP000014157"/>
    </source>
</evidence>
<proteinExistence type="predicted"/>
<dbReference type="STRING" id="155617.RV09_GL003170"/>
<dbReference type="Pfam" id="PF13412">
    <property type="entry name" value="HTH_24"/>
    <property type="match status" value="1"/>
</dbReference>
<feature type="domain" description="Mga helix-turn-helix" evidence="1">
    <location>
        <begin position="76"/>
        <end position="160"/>
    </location>
</feature>
<gene>
    <name evidence="3" type="ORF">I586_02841</name>
    <name evidence="2" type="ORF">UAY_00112</name>
</gene>
<dbReference type="HOGENOM" id="CLU_545995_0_0_9"/>
<dbReference type="InterPro" id="IPR036388">
    <property type="entry name" value="WH-like_DNA-bd_sf"/>
</dbReference>
<dbReference type="PATRIC" id="fig|1158609.3.peg.100"/>
<dbReference type="Proteomes" id="UP000014157">
    <property type="component" value="Unassembled WGS sequence"/>
</dbReference>
<organism evidence="2 4">
    <name type="scientific">Enterococcus moraviensis ATCC BAA-383</name>
    <dbReference type="NCBI Taxonomy" id="1158609"/>
    <lineage>
        <taxon>Bacteria</taxon>
        <taxon>Bacillati</taxon>
        <taxon>Bacillota</taxon>
        <taxon>Bacilli</taxon>
        <taxon>Lactobacillales</taxon>
        <taxon>Enterococcaceae</taxon>
        <taxon>Enterococcus</taxon>
    </lineage>
</organism>